<dbReference type="Pfam" id="PF01075">
    <property type="entry name" value="Glyco_transf_9"/>
    <property type="match status" value="1"/>
</dbReference>
<proteinExistence type="predicted"/>
<organism evidence="3 4">
    <name type="scientific">Pelovirga terrestris</name>
    <dbReference type="NCBI Taxonomy" id="2771352"/>
    <lineage>
        <taxon>Bacteria</taxon>
        <taxon>Pseudomonadati</taxon>
        <taxon>Thermodesulfobacteriota</taxon>
        <taxon>Desulfuromonadia</taxon>
        <taxon>Geobacterales</taxon>
        <taxon>Geobacteraceae</taxon>
        <taxon>Pelovirga</taxon>
    </lineage>
</organism>
<dbReference type="GO" id="GO:0005829">
    <property type="term" value="C:cytosol"/>
    <property type="evidence" value="ECO:0007669"/>
    <property type="project" value="TreeGrafter"/>
</dbReference>
<dbReference type="AlphaFoldDB" id="A0A8J6QRL3"/>
<dbReference type="InterPro" id="IPR002201">
    <property type="entry name" value="Glyco_trans_9"/>
</dbReference>
<dbReference type="GO" id="GO:0008713">
    <property type="term" value="F:ADP-heptose-lipopolysaccharide heptosyltransferase activity"/>
    <property type="evidence" value="ECO:0007669"/>
    <property type="project" value="TreeGrafter"/>
</dbReference>
<dbReference type="Proteomes" id="UP000632828">
    <property type="component" value="Unassembled WGS sequence"/>
</dbReference>
<keyword evidence="4" id="KW-1185">Reference proteome</keyword>
<evidence type="ECO:0000313" key="4">
    <source>
        <dbReference type="Proteomes" id="UP000632828"/>
    </source>
</evidence>
<comment type="caution">
    <text evidence="3">The sequence shown here is derived from an EMBL/GenBank/DDBJ whole genome shotgun (WGS) entry which is preliminary data.</text>
</comment>
<dbReference type="PANTHER" id="PTHR30160:SF21">
    <property type="entry name" value="LIPOPOLYSACCHARIDE CORE HEPTOSYLTRANSFERASE OPSX"/>
    <property type="match status" value="1"/>
</dbReference>
<accession>A0A8J6QRL3</accession>
<keyword evidence="1" id="KW-0328">Glycosyltransferase</keyword>
<keyword evidence="2" id="KW-0808">Transferase</keyword>
<evidence type="ECO:0000256" key="1">
    <source>
        <dbReference type="ARBA" id="ARBA00022676"/>
    </source>
</evidence>
<dbReference type="RefSeq" id="WP_191156155.1">
    <property type="nucleotide sequence ID" value="NZ_JACWUN010000010.1"/>
</dbReference>
<gene>
    <name evidence="3" type="ORF">ICT70_10065</name>
</gene>
<evidence type="ECO:0000313" key="3">
    <source>
        <dbReference type="EMBL" id="MBD1401018.1"/>
    </source>
</evidence>
<dbReference type="InterPro" id="IPR051199">
    <property type="entry name" value="LPS_LOS_Heptosyltrfase"/>
</dbReference>
<name>A0A8J6QRL3_9BACT</name>
<evidence type="ECO:0000256" key="2">
    <source>
        <dbReference type="ARBA" id="ARBA00022679"/>
    </source>
</evidence>
<dbReference type="GO" id="GO:0009244">
    <property type="term" value="P:lipopolysaccharide core region biosynthetic process"/>
    <property type="evidence" value="ECO:0007669"/>
    <property type="project" value="TreeGrafter"/>
</dbReference>
<dbReference type="SUPFAM" id="SSF53756">
    <property type="entry name" value="UDP-Glycosyltransferase/glycogen phosphorylase"/>
    <property type="match status" value="1"/>
</dbReference>
<dbReference type="EMBL" id="JACWUN010000010">
    <property type="protein sequence ID" value="MBD1401018.1"/>
    <property type="molecule type" value="Genomic_DNA"/>
</dbReference>
<sequence>MALDFSTPPKSLCILRLSAIGDVTNIVPVVRSIQNFWPQTAITWIVGKTEHTLVGDIPGIEFLIFDKTKGLSEYLRLHQQVKNRRYDVLLHMQASIRASFACLLIPSPIKLGFDISRGKNLQWLFTNYRIPKTNRQHVLDGFFEYTKFLGISDELINWDIPVPDDACKKADQWLGKNNFFIVINPSSSIRARNWRNWDATNYARLTEYVANKYGATTVLTGGPSAAEKTFAETIEDKTNINVLNLVGKTNLKELMAVLQKASLVVSPDTGPAHIANAVNTPVIGLYASSNPERTGPYNYRHLTVNRYPEAIKREFGKDVNEVPWGKRVRNPDAMNLIFFDDVARNIDQVLGPKIII</sequence>
<dbReference type="PANTHER" id="PTHR30160">
    <property type="entry name" value="TETRAACYLDISACCHARIDE 4'-KINASE-RELATED"/>
    <property type="match status" value="1"/>
</dbReference>
<dbReference type="Gene3D" id="3.40.50.2000">
    <property type="entry name" value="Glycogen Phosphorylase B"/>
    <property type="match status" value="2"/>
</dbReference>
<protein>
    <submittedName>
        <fullName evidence="3">Glycosyltransferase family 9 protein</fullName>
    </submittedName>
</protein>
<dbReference type="CDD" id="cd03789">
    <property type="entry name" value="GT9_LPS_heptosyltransferase"/>
    <property type="match status" value="1"/>
</dbReference>
<reference evidence="3" key="1">
    <citation type="submission" date="2020-09" db="EMBL/GenBank/DDBJ databases">
        <title>Pelobacter alkaliphilus sp. nov., a novel anaerobic arsenate-reducing bacterium from terrestrial mud volcano.</title>
        <authorList>
            <person name="Khomyakova M.A."/>
            <person name="Merkel A.Y."/>
            <person name="Slobodkin A.I."/>
        </authorList>
    </citation>
    <scope>NUCLEOTIDE SEQUENCE</scope>
    <source>
        <strain evidence="3">M08fum</strain>
    </source>
</reference>